<dbReference type="Proteomes" id="UP001162480">
    <property type="component" value="Chromosome 7"/>
</dbReference>
<gene>
    <name evidence="1" type="ORF">OCTVUL_1B019292</name>
</gene>
<evidence type="ECO:0000313" key="2">
    <source>
        <dbReference type="Proteomes" id="UP001162480"/>
    </source>
</evidence>
<sequence>MEHTGNCRLLVASIDELRQVSGNSSGSSTILCIPVNHSDTLTALYQTSGYQGEAASLVTVPTSSSSAKVLAHQLSVVY</sequence>
<protein>
    <submittedName>
        <fullName evidence="1">Uncharacterized protein</fullName>
    </submittedName>
</protein>
<organism evidence="1 2">
    <name type="scientific">Octopus vulgaris</name>
    <name type="common">Common octopus</name>
    <dbReference type="NCBI Taxonomy" id="6645"/>
    <lineage>
        <taxon>Eukaryota</taxon>
        <taxon>Metazoa</taxon>
        <taxon>Spiralia</taxon>
        <taxon>Lophotrochozoa</taxon>
        <taxon>Mollusca</taxon>
        <taxon>Cephalopoda</taxon>
        <taxon>Coleoidea</taxon>
        <taxon>Octopodiformes</taxon>
        <taxon>Octopoda</taxon>
        <taxon>Incirrata</taxon>
        <taxon>Octopodidae</taxon>
        <taxon>Octopus</taxon>
    </lineage>
</organism>
<name>A0AA36B270_OCTVU</name>
<reference evidence="1" key="1">
    <citation type="submission" date="2023-08" db="EMBL/GenBank/DDBJ databases">
        <authorList>
            <person name="Alioto T."/>
            <person name="Alioto T."/>
            <person name="Gomez Garrido J."/>
        </authorList>
    </citation>
    <scope>NUCLEOTIDE SEQUENCE</scope>
</reference>
<dbReference type="AlphaFoldDB" id="A0AA36B270"/>
<keyword evidence="2" id="KW-1185">Reference proteome</keyword>
<accession>A0AA36B270</accession>
<dbReference type="EMBL" id="OX597820">
    <property type="protein sequence ID" value="CAI9725252.1"/>
    <property type="molecule type" value="Genomic_DNA"/>
</dbReference>
<proteinExistence type="predicted"/>
<evidence type="ECO:0000313" key="1">
    <source>
        <dbReference type="EMBL" id="CAI9725252.1"/>
    </source>
</evidence>